<evidence type="ECO:0000313" key="5">
    <source>
        <dbReference type="EMBL" id="MFC6669213.1"/>
    </source>
</evidence>
<comment type="similarity">
    <text evidence="1">Belongs to the serine-aspartate repeat-containing protein (SDr) family.</text>
</comment>
<feature type="domain" description="SpaA-like prealbumin fold" evidence="4">
    <location>
        <begin position="298"/>
        <end position="357"/>
    </location>
</feature>
<organism evidence="5 6">
    <name type="scientific">Marinobacterium aestuariivivens</name>
    <dbReference type="NCBI Taxonomy" id="1698799"/>
    <lineage>
        <taxon>Bacteria</taxon>
        <taxon>Pseudomonadati</taxon>
        <taxon>Pseudomonadota</taxon>
        <taxon>Gammaproteobacteria</taxon>
        <taxon>Oceanospirillales</taxon>
        <taxon>Oceanospirillaceae</taxon>
        <taxon>Marinobacterium</taxon>
    </lineage>
</organism>
<proteinExistence type="inferred from homology"/>
<keyword evidence="5" id="KW-0176">Collagen</keyword>
<protein>
    <submittedName>
        <fullName evidence="5">Collagen binding domain-containing protein</fullName>
    </submittedName>
</protein>
<dbReference type="PANTHER" id="PTHR36108:SF13">
    <property type="entry name" value="COLOSSIN-B-RELATED"/>
    <property type="match status" value="1"/>
</dbReference>
<dbReference type="SUPFAM" id="SSF49478">
    <property type="entry name" value="Cna protein B-type domain"/>
    <property type="match status" value="2"/>
</dbReference>
<evidence type="ECO:0000256" key="3">
    <source>
        <dbReference type="ARBA" id="ARBA00022729"/>
    </source>
</evidence>
<dbReference type="EMBL" id="JBHSWE010000001">
    <property type="protein sequence ID" value="MFC6669213.1"/>
    <property type="molecule type" value="Genomic_DNA"/>
</dbReference>
<dbReference type="InterPro" id="IPR013783">
    <property type="entry name" value="Ig-like_fold"/>
</dbReference>
<dbReference type="InterPro" id="IPR041033">
    <property type="entry name" value="SpaA_PFL_dom_1"/>
</dbReference>
<gene>
    <name evidence="5" type="ORF">ACFQDL_03180</name>
</gene>
<evidence type="ECO:0000313" key="6">
    <source>
        <dbReference type="Proteomes" id="UP001596422"/>
    </source>
</evidence>
<evidence type="ECO:0000256" key="1">
    <source>
        <dbReference type="ARBA" id="ARBA00007257"/>
    </source>
</evidence>
<dbReference type="RefSeq" id="WP_379907791.1">
    <property type="nucleotide sequence ID" value="NZ_JBHSWE010000001.1"/>
</dbReference>
<evidence type="ECO:0000256" key="2">
    <source>
        <dbReference type="ARBA" id="ARBA00022525"/>
    </source>
</evidence>
<name>A0ABW1ZV07_9GAMM</name>
<dbReference type="Pfam" id="PF17802">
    <property type="entry name" value="SpaA"/>
    <property type="match status" value="2"/>
</dbReference>
<dbReference type="Proteomes" id="UP001596422">
    <property type="component" value="Unassembled WGS sequence"/>
</dbReference>
<keyword evidence="2" id="KW-0964">Secreted</keyword>
<feature type="domain" description="SpaA-like prealbumin fold" evidence="4">
    <location>
        <begin position="70"/>
        <end position="143"/>
    </location>
</feature>
<comment type="caution">
    <text evidence="5">The sequence shown here is derived from an EMBL/GenBank/DDBJ whole genome shotgun (WGS) entry which is preliminary data.</text>
</comment>
<keyword evidence="3" id="KW-0732">Signal</keyword>
<keyword evidence="6" id="KW-1185">Reference proteome</keyword>
<accession>A0ABW1ZV07</accession>
<dbReference type="Gene3D" id="2.60.40.10">
    <property type="entry name" value="Immunoglobulins"/>
    <property type="match status" value="3"/>
</dbReference>
<sequence>MIEGTSGYHCADDLPLKDASLAEISYTVSETTVPDGYIGASDALTSAVFETCAERSTGSPDLTFENTSANFKLIKLDDTGAAHSGIAFTLFRDDGDLQYDPLVDTTVFDASCVTDANGECTFETVHAGNYCLVETTVLDNYIAAGPQCFSFVPGADPDLTYTFRNWRLGSILVKKTDENGAVLAGATMEITATSVADANIPPLNIALTEGPDGYHCVDGLPLKDASLGDISYTVSETGVPDGYNGAADQTTKPLFQSCDERSTGAPDLTFENERKPGAIKITKTTKDVSSDPATVAHPDVAFSIYDSSDVLIDSIVTDSDGIACLGDLDVGETYKVVETAPEGYAGETAKTVLVDDDAVCGEGNEDAVSFHNTPLGKFTISYDSLPTDGHGATKATVTCTDAGIGPVDLFDGDVSTFNSLNFESQATYNCTIVIDP</sequence>
<reference evidence="6" key="1">
    <citation type="journal article" date="2019" name="Int. J. Syst. Evol. Microbiol.">
        <title>The Global Catalogue of Microorganisms (GCM) 10K type strain sequencing project: providing services to taxonomists for standard genome sequencing and annotation.</title>
        <authorList>
            <consortium name="The Broad Institute Genomics Platform"/>
            <consortium name="The Broad Institute Genome Sequencing Center for Infectious Disease"/>
            <person name="Wu L."/>
            <person name="Ma J."/>
        </authorList>
    </citation>
    <scope>NUCLEOTIDE SEQUENCE [LARGE SCALE GENOMIC DNA]</scope>
    <source>
        <strain evidence="6">NBRC 111756</strain>
    </source>
</reference>
<dbReference type="PANTHER" id="PTHR36108">
    <property type="entry name" value="COLOSSIN-B-RELATED"/>
    <property type="match status" value="1"/>
</dbReference>
<evidence type="ECO:0000259" key="4">
    <source>
        <dbReference type="Pfam" id="PF17802"/>
    </source>
</evidence>